<name>A0A803M4G5_CHEQI</name>
<dbReference type="Proteomes" id="UP000596660">
    <property type="component" value="Unplaced"/>
</dbReference>
<dbReference type="InterPro" id="IPR002401">
    <property type="entry name" value="Cyt_P450_E_grp-I"/>
</dbReference>
<dbReference type="PRINTS" id="PR00463">
    <property type="entry name" value="EP450I"/>
</dbReference>
<comment type="pathway">
    <text evidence="13">Plant hormone biosynthesis; gibberellin biosynthesis.</text>
</comment>
<keyword evidence="17" id="KW-1185">Reference proteome</keyword>
<feature type="transmembrane region" description="Helical" evidence="15">
    <location>
        <begin position="6"/>
        <end position="25"/>
    </location>
</feature>
<evidence type="ECO:0000256" key="3">
    <source>
        <dbReference type="ARBA" id="ARBA00004972"/>
    </source>
</evidence>
<dbReference type="GO" id="GO:0009686">
    <property type="term" value="P:gibberellin biosynthetic process"/>
    <property type="evidence" value="ECO:0007669"/>
    <property type="project" value="UniProtKB-ARBA"/>
</dbReference>
<keyword evidence="6 15" id="KW-0812">Transmembrane</keyword>
<dbReference type="GO" id="GO:0010268">
    <property type="term" value="P:brassinosteroid homeostasis"/>
    <property type="evidence" value="ECO:0007669"/>
    <property type="project" value="TreeGrafter"/>
</dbReference>
<dbReference type="InterPro" id="IPR017972">
    <property type="entry name" value="Cyt_P450_CS"/>
</dbReference>
<dbReference type="PANTHER" id="PTHR24286">
    <property type="entry name" value="CYTOCHROME P450 26"/>
    <property type="match status" value="1"/>
</dbReference>
<comment type="similarity">
    <text evidence="4">Belongs to the cytochrome P450 family.</text>
</comment>
<evidence type="ECO:0000256" key="5">
    <source>
        <dbReference type="ARBA" id="ARBA00022617"/>
    </source>
</evidence>
<keyword evidence="5" id="KW-0349">Heme</keyword>
<evidence type="ECO:0000256" key="10">
    <source>
        <dbReference type="ARBA" id="ARBA00023004"/>
    </source>
</evidence>
<evidence type="ECO:0000313" key="17">
    <source>
        <dbReference type="Proteomes" id="UP000596660"/>
    </source>
</evidence>
<dbReference type="PRINTS" id="PR00385">
    <property type="entry name" value="P450"/>
</dbReference>
<comment type="function">
    <text evidence="14">Catalyzes three successive oxidations of ent-kaurenoic acid giving gibberellin 12 (GA12), a key step in gibberellins (GAs) biosynthesis. GAs, which are involved many processes, including stem elongation, play a central role in plant development.</text>
</comment>
<reference evidence="16" key="2">
    <citation type="submission" date="2021-03" db="UniProtKB">
        <authorList>
            <consortium name="EnsemblPlants"/>
        </authorList>
    </citation>
    <scope>IDENTIFICATION</scope>
</reference>
<dbReference type="PANTHER" id="PTHR24286:SF356">
    <property type="entry name" value="ENT-KAURENOIC ACID OXIDASE 2"/>
    <property type="match status" value="1"/>
</dbReference>
<keyword evidence="8 15" id="KW-1133">Transmembrane helix</keyword>
<evidence type="ECO:0000256" key="4">
    <source>
        <dbReference type="ARBA" id="ARBA00010617"/>
    </source>
</evidence>
<keyword evidence="11" id="KW-0503">Monooxygenase</keyword>
<dbReference type="SUPFAM" id="SSF48264">
    <property type="entry name" value="Cytochrome P450"/>
    <property type="match status" value="2"/>
</dbReference>
<dbReference type="GO" id="GO:0016020">
    <property type="term" value="C:membrane"/>
    <property type="evidence" value="ECO:0007669"/>
    <property type="project" value="UniProtKB-SubCell"/>
</dbReference>
<dbReference type="EnsemblPlants" id="AUR62023338-RA">
    <property type="protein sequence ID" value="AUR62023338-RA:cds"/>
    <property type="gene ID" value="AUR62023338"/>
</dbReference>
<dbReference type="OMA" id="MIAIPIK"/>
<evidence type="ECO:0000256" key="2">
    <source>
        <dbReference type="ARBA" id="ARBA00004167"/>
    </source>
</evidence>
<keyword evidence="12 15" id="KW-0472">Membrane</keyword>
<dbReference type="FunFam" id="1.10.630.10:FF:000052">
    <property type="entry name" value="Ent-kaurenoic acid oxidase"/>
    <property type="match status" value="2"/>
</dbReference>
<comment type="subcellular location">
    <subcellularLocation>
        <location evidence="2">Membrane</location>
        <topology evidence="2">Single-pass membrane protein</topology>
    </subcellularLocation>
</comment>
<evidence type="ECO:0000256" key="14">
    <source>
        <dbReference type="ARBA" id="ARBA00059142"/>
    </source>
</evidence>
<evidence type="ECO:0000256" key="1">
    <source>
        <dbReference type="ARBA" id="ARBA00001971"/>
    </source>
</evidence>
<evidence type="ECO:0000256" key="12">
    <source>
        <dbReference type="ARBA" id="ARBA00023136"/>
    </source>
</evidence>
<evidence type="ECO:0000256" key="8">
    <source>
        <dbReference type="ARBA" id="ARBA00022989"/>
    </source>
</evidence>
<dbReference type="Pfam" id="PF00067">
    <property type="entry name" value="p450"/>
    <property type="match status" value="2"/>
</dbReference>
<dbReference type="Gene3D" id="1.10.630.10">
    <property type="entry name" value="Cytochrome P450"/>
    <property type="match status" value="2"/>
</dbReference>
<comment type="pathway">
    <text evidence="3">Hormone biosynthesis.</text>
</comment>
<dbReference type="GO" id="GO:0016132">
    <property type="term" value="P:brassinosteroid biosynthetic process"/>
    <property type="evidence" value="ECO:0007669"/>
    <property type="project" value="TreeGrafter"/>
</dbReference>
<keyword evidence="7" id="KW-0479">Metal-binding</keyword>
<dbReference type="Gramene" id="AUR62023338-RA">
    <property type="protein sequence ID" value="AUR62023338-RA:cds"/>
    <property type="gene ID" value="AUR62023338"/>
</dbReference>
<dbReference type="GO" id="GO:0005506">
    <property type="term" value="F:iron ion binding"/>
    <property type="evidence" value="ECO:0007669"/>
    <property type="project" value="InterPro"/>
</dbReference>
<evidence type="ECO:0000256" key="9">
    <source>
        <dbReference type="ARBA" id="ARBA00023002"/>
    </source>
</evidence>
<organism evidence="16 17">
    <name type="scientific">Chenopodium quinoa</name>
    <name type="common">Quinoa</name>
    <dbReference type="NCBI Taxonomy" id="63459"/>
    <lineage>
        <taxon>Eukaryota</taxon>
        <taxon>Viridiplantae</taxon>
        <taxon>Streptophyta</taxon>
        <taxon>Embryophyta</taxon>
        <taxon>Tracheophyta</taxon>
        <taxon>Spermatophyta</taxon>
        <taxon>Magnoliopsida</taxon>
        <taxon>eudicotyledons</taxon>
        <taxon>Gunneridae</taxon>
        <taxon>Pentapetalae</taxon>
        <taxon>Caryophyllales</taxon>
        <taxon>Chenopodiaceae</taxon>
        <taxon>Chenopodioideae</taxon>
        <taxon>Atripliceae</taxon>
        <taxon>Chenopodium</taxon>
    </lineage>
</organism>
<dbReference type="CDD" id="cd11043">
    <property type="entry name" value="CYP90-like"/>
    <property type="match status" value="2"/>
</dbReference>
<dbReference type="InterPro" id="IPR036396">
    <property type="entry name" value="Cyt_P450_sf"/>
</dbReference>
<evidence type="ECO:0000256" key="11">
    <source>
        <dbReference type="ARBA" id="ARBA00023033"/>
    </source>
</evidence>
<dbReference type="GO" id="GO:0016125">
    <property type="term" value="P:sterol metabolic process"/>
    <property type="evidence" value="ECO:0007669"/>
    <property type="project" value="TreeGrafter"/>
</dbReference>
<dbReference type="InterPro" id="IPR001128">
    <property type="entry name" value="Cyt_P450"/>
</dbReference>
<keyword evidence="9" id="KW-0560">Oxidoreductase</keyword>
<evidence type="ECO:0000256" key="7">
    <source>
        <dbReference type="ARBA" id="ARBA00022723"/>
    </source>
</evidence>
<proteinExistence type="inferred from homology"/>
<sequence length="870" mass="100352">MELGMISMVSISILVGVIWLLNFLLRRVNYWVYESKLGNMKHELPPGDLGLPFIGNMWSFLRAFKSTNPDSFLNSYFTRFGKTGIYKAFMFGNPSVIVTTAETCRKVLNDDEHFKPGWPVSTLKLIGAKSFVSISYEEHKRLRRLTSAPINGHEALSEYIEYIEDIVKSALENWCMMGEIEFLTQLRKLTFRIIMYIFLSSESEPVIEALEREYTRLNYGVRAMAINIPGFAYHEALKARKRLVAVFQSIIDERRALKRDGVAIKAKKDMMDALLEVEDENGRKLTDEEIIDLLVMYLNAGHESSGHTLMWATVLLQKHPEFMQKAKAEQEEIVKNMPAGQKRLTLKEFRQMTYLSQVVDETLRWLTFSLVVFREALSDVKMNGYTIPKGWKVLVWFRTCHLDPETWPEPMKFNPSRWDGLIPRPGTFLPFGAGSRLCPGNDLAKLEISIFLHYFLLNYRFGKTGIYKAFMFGSPSIIVTTPEICRKVLNDDEHFKPGWPLSTTELIGRKSFIAIPFEEHKRLRKLTAAPINGHEALSNYIEYIEDISIATLDKLSKMGEIEFLTQLRKLTFRIIMYIFLSSESEPILEALEKEYTTLNHGVRAMAINIPGFAYHKALKARKNLVAVFQATIDERRALKRDGVATKAKRDMMDDLLEVEDENGRKLTNEEITDLLIMYLNAGHESSAHTIMWATVLLQQNPEYLQKAKAEQEEIIKNRPAGQKGLTLKETRKMTYLSQVVDETLRWVTFSFVVFREAISDFKINGYTIPKGWKVLTWFRTCHLDPKVWPEPMRFNPSRWDDLAPKAGTFLPFGAGSRLCPGNDLAKLEISIFLHHFLLNYRLERTNPECPVQFLPHRRPKDACLARVKKI</sequence>
<dbReference type="GO" id="GO:0005783">
    <property type="term" value="C:endoplasmic reticulum"/>
    <property type="evidence" value="ECO:0007669"/>
    <property type="project" value="TreeGrafter"/>
</dbReference>
<evidence type="ECO:0008006" key="18">
    <source>
        <dbReference type="Google" id="ProtNLM"/>
    </source>
</evidence>
<keyword evidence="10" id="KW-0408">Iron</keyword>
<comment type="cofactor">
    <cofactor evidence="1">
        <name>heme</name>
        <dbReference type="ChEBI" id="CHEBI:30413"/>
    </cofactor>
</comment>
<dbReference type="PROSITE" id="PS00086">
    <property type="entry name" value="CYTOCHROME_P450"/>
    <property type="match status" value="2"/>
</dbReference>
<evidence type="ECO:0000256" key="6">
    <source>
        <dbReference type="ARBA" id="ARBA00022692"/>
    </source>
</evidence>
<dbReference type="GO" id="GO:0020037">
    <property type="term" value="F:heme binding"/>
    <property type="evidence" value="ECO:0007669"/>
    <property type="project" value="InterPro"/>
</dbReference>
<dbReference type="GO" id="GO:0051777">
    <property type="term" value="F:ent-kaurenoic acid monooxygenase activity"/>
    <property type="evidence" value="ECO:0007669"/>
    <property type="project" value="TreeGrafter"/>
</dbReference>
<protein>
    <recommendedName>
        <fullName evidence="18">Ent-kaurenoic acid oxidase</fullName>
    </recommendedName>
</protein>
<reference evidence="16" key="1">
    <citation type="journal article" date="2017" name="Nature">
        <title>The genome of Chenopodium quinoa.</title>
        <authorList>
            <person name="Jarvis D.E."/>
            <person name="Ho Y.S."/>
            <person name="Lightfoot D.J."/>
            <person name="Schmoeckel S.M."/>
            <person name="Li B."/>
            <person name="Borm T.J.A."/>
            <person name="Ohyanagi H."/>
            <person name="Mineta K."/>
            <person name="Michell C.T."/>
            <person name="Saber N."/>
            <person name="Kharbatia N.M."/>
            <person name="Rupper R.R."/>
            <person name="Sharp A.R."/>
            <person name="Dally N."/>
            <person name="Boughton B.A."/>
            <person name="Woo Y.H."/>
            <person name="Gao G."/>
            <person name="Schijlen E.G.W.M."/>
            <person name="Guo X."/>
            <person name="Momin A.A."/>
            <person name="Negrao S."/>
            <person name="Al-Babili S."/>
            <person name="Gehring C."/>
            <person name="Roessner U."/>
            <person name="Jung C."/>
            <person name="Murphy K."/>
            <person name="Arold S.T."/>
            <person name="Gojobori T."/>
            <person name="van der Linden C.G."/>
            <person name="van Loo E.N."/>
            <person name="Jellen E.N."/>
            <person name="Maughan P.J."/>
            <person name="Tester M."/>
        </authorList>
    </citation>
    <scope>NUCLEOTIDE SEQUENCE [LARGE SCALE GENOMIC DNA]</scope>
    <source>
        <strain evidence="16">cv. PI 614886</strain>
    </source>
</reference>
<dbReference type="AlphaFoldDB" id="A0A803M4G5"/>
<evidence type="ECO:0000256" key="15">
    <source>
        <dbReference type="SAM" id="Phobius"/>
    </source>
</evidence>
<accession>A0A803M4G5</accession>
<evidence type="ECO:0000313" key="16">
    <source>
        <dbReference type="EnsemblPlants" id="AUR62023338-RA:cds"/>
    </source>
</evidence>
<evidence type="ECO:0000256" key="13">
    <source>
        <dbReference type="ARBA" id="ARBA00037909"/>
    </source>
</evidence>